<evidence type="ECO:0000313" key="2">
    <source>
        <dbReference type="EMBL" id="AFU86830.1"/>
    </source>
</evidence>
<organism evidence="1 3">
    <name type="scientific">Caulobacter phage CcrRogue</name>
    <dbReference type="NCBI Taxonomy" id="2927986"/>
    <lineage>
        <taxon>Viruses</taxon>
        <taxon>Duplodnaviria</taxon>
        <taxon>Heunggongvirae</taxon>
        <taxon>Uroviricota</taxon>
        <taxon>Caudoviricetes</taxon>
        <taxon>Jeanschmidtviridae</taxon>
        <taxon>Poindextervirus</taxon>
        <taxon>Poindextervirus rogue</taxon>
    </lineage>
</organism>
<gene>
    <name evidence="1" type="ORF">CcrRogue_gp017</name>
    <name evidence="2" type="ORF">CcrRogue_gp348</name>
</gene>
<dbReference type="OrthoDB" id="34539at10239"/>
<dbReference type="Proteomes" id="UP000000461">
    <property type="component" value="Segment"/>
</dbReference>
<protein>
    <submittedName>
        <fullName evidence="1">Uncharacterized protein</fullName>
    </submittedName>
</protein>
<keyword evidence="3" id="KW-1185">Reference proteome</keyword>
<sequence>MQTASVILPAQTLAGADLGPVLMVFALELSQHFGDVTQAPTVERWTDEATGAEFVADCVAFTVSADWTAKGGRMARRLENMAARYAAPCEAPALTVQHADGSTVYVAALEALARPAPVQGPSRIADPAFLPRQREDKAARFERLTA</sequence>
<proteinExistence type="predicted"/>
<evidence type="ECO:0000313" key="1">
    <source>
        <dbReference type="EMBL" id="AFU86499.1"/>
    </source>
</evidence>
<name>K4JMT6_9CAUD</name>
<reference evidence="1 3" key="1">
    <citation type="journal article" date="2012" name="BMC Genomics">
        <title>The Caulobacter crescentus phage phiCbK: genomics of a canonical phage.</title>
        <authorList>
            <person name="Gill J.J."/>
            <person name="Berry J.D."/>
            <person name="Russell W.K."/>
            <person name="Lessor L."/>
            <person name="Escobar Garcia D.A."/>
            <person name="Hernandez D."/>
            <person name="Kane A."/>
            <person name="Keene J."/>
            <person name="Maddox M."/>
            <person name="Martin R."/>
            <person name="Mohan S."/>
            <person name="Thorn A.M."/>
            <person name="Russell D.H."/>
            <person name="Young R."/>
        </authorList>
    </citation>
    <scope>NUCLEOTIDE SEQUENCE [LARGE SCALE GENOMIC DNA]</scope>
</reference>
<dbReference type="KEGG" id="vg:13995798"/>
<evidence type="ECO:0000313" key="3">
    <source>
        <dbReference type="Proteomes" id="UP000000461"/>
    </source>
</evidence>
<dbReference type="EMBL" id="JX100814">
    <property type="protein sequence ID" value="AFU86830.1"/>
    <property type="molecule type" value="Genomic_DNA"/>
</dbReference>
<accession>K4JMT6</accession>
<dbReference type="KEGG" id="vg:13996129"/>
<dbReference type="EMBL" id="JX100814">
    <property type="protein sequence ID" value="AFU86499.1"/>
    <property type="molecule type" value="Genomic_DNA"/>
</dbReference>